<evidence type="ECO:0000256" key="7">
    <source>
        <dbReference type="ARBA" id="ARBA00050021"/>
    </source>
</evidence>
<evidence type="ECO:0000256" key="6">
    <source>
        <dbReference type="ARBA" id="ARBA00049972"/>
    </source>
</evidence>
<evidence type="ECO:0000256" key="8">
    <source>
        <dbReference type="ARBA" id="ARBA00050061"/>
    </source>
</evidence>
<accession>A0A2Z4LN01</accession>
<evidence type="ECO:0000313" key="11">
    <source>
        <dbReference type="Proteomes" id="UP000249865"/>
    </source>
</evidence>
<reference evidence="11" key="1">
    <citation type="submission" date="2018-06" db="EMBL/GenBank/DDBJ databases">
        <title>Complete genome sequences of Mycoplasma anatis, M. anseris and M. cloacale type strains.</title>
        <authorList>
            <person name="Grozner D."/>
            <person name="Forro B."/>
            <person name="Sulyok K.M."/>
            <person name="Marton S."/>
            <person name="Kreizinger Z."/>
            <person name="Banyai K."/>
            <person name="Gyuranecz M."/>
        </authorList>
    </citation>
    <scope>NUCLEOTIDE SEQUENCE [LARGE SCALE GENOMIC DNA]</scope>
    <source>
        <strain evidence="11">NCTC 10199</strain>
    </source>
</reference>
<evidence type="ECO:0000259" key="9">
    <source>
        <dbReference type="Pfam" id="PF00883"/>
    </source>
</evidence>
<dbReference type="PANTHER" id="PTHR11963:SF23">
    <property type="entry name" value="CYTOSOL AMINOPEPTIDASE"/>
    <property type="match status" value="1"/>
</dbReference>
<comment type="similarity">
    <text evidence="1">Belongs to the peptidase M17 family.</text>
</comment>
<dbReference type="GO" id="GO:0006508">
    <property type="term" value="P:proteolysis"/>
    <property type="evidence" value="ECO:0007669"/>
    <property type="project" value="UniProtKB-KW"/>
</dbReference>
<gene>
    <name evidence="10" type="ORF">DK849_00765</name>
</gene>
<evidence type="ECO:0000313" key="10">
    <source>
        <dbReference type="EMBL" id="AWX42617.1"/>
    </source>
</evidence>
<evidence type="ECO:0000256" key="2">
    <source>
        <dbReference type="ARBA" id="ARBA00022438"/>
    </source>
</evidence>
<dbReference type="KEGG" id="mclo:DK849_00765"/>
<name>A0A2Z4LN01_9BACT</name>
<dbReference type="InterPro" id="IPR000819">
    <property type="entry name" value="Peptidase_M17_C"/>
</dbReference>
<keyword evidence="2 10" id="KW-0031">Aminopeptidase</keyword>
<dbReference type="GO" id="GO:0030145">
    <property type="term" value="F:manganese ion binding"/>
    <property type="evidence" value="ECO:0007669"/>
    <property type="project" value="InterPro"/>
</dbReference>
<dbReference type="Gene3D" id="3.40.630.10">
    <property type="entry name" value="Zn peptidases"/>
    <property type="match status" value="1"/>
</dbReference>
<sequence>MITYQTKRNNEMVLKAVYEGSQHPVEIGERSNYITELFKSNEAYIFISKEVKTYTSFLKVVDSIVLAKRRNYQIDLDSFVNDFLTLEDVVRAFVLRIAYHEAKLYHATKKIDKDEEKIELSLLISSAESIKVKTKISTLIERLNVIATAINGARNWQITPPNIATSTKIAEEIEAEFSKNPDLKVTVLKKKDLQKLNMNLVLAVNAASADEARVVVVEYKGNPDSKEKTVYVGKGICFDTGGYNTKGYHMEDMKFDMSGSVICAYAVKALAELKVAKNAAAVMLLTDNKVDANGTVPESVIISMSGKSVEITDTDAEGRLVLADGLYYAATELKATTIVDVATLTGAMTRALGKTYSGIYATSDEKWTKFESSAKIAHEKVWRMPMHEAFHKPNKSSKVADLNNYSTSELSDCNTAAMFLKEFTNNVDYIHCDIAGTADGKGMGYGVLVSTLVEFGELI</sequence>
<dbReference type="SUPFAM" id="SSF53187">
    <property type="entry name" value="Zn-dependent exopeptidases"/>
    <property type="match status" value="1"/>
</dbReference>
<evidence type="ECO:0000256" key="5">
    <source>
        <dbReference type="ARBA" id="ARBA00033172"/>
    </source>
</evidence>
<dbReference type="PANTHER" id="PTHR11963">
    <property type="entry name" value="LEUCINE AMINOPEPTIDASE-RELATED"/>
    <property type="match status" value="1"/>
</dbReference>
<dbReference type="Proteomes" id="UP000249865">
    <property type="component" value="Chromosome"/>
</dbReference>
<dbReference type="GO" id="GO:0070006">
    <property type="term" value="F:metalloaminopeptidase activity"/>
    <property type="evidence" value="ECO:0007669"/>
    <property type="project" value="InterPro"/>
</dbReference>
<dbReference type="GO" id="GO:0005737">
    <property type="term" value="C:cytoplasm"/>
    <property type="evidence" value="ECO:0007669"/>
    <property type="project" value="InterPro"/>
</dbReference>
<evidence type="ECO:0000256" key="4">
    <source>
        <dbReference type="ARBA" id="ARBA00022801"/>
    </source>
</evidence>
<keyword evidence="3" id="KW-0645">Protease</keyword>
<dbReference type="CDD" id="cd00433">
    <property type="entry name" value="Peptidase_M17"/>
    <property type="match status" value="1"/>
</dbReference>
<keyword evidence="11" id="KW-1185">Reference proteome</keyword>
<dbReference type="Pfam" id="PF00883">
    <property type="entry name" value="Peptidase_M17"/>
    <property type="match status" value="1"/>
</dbReference>
<proteinExistence type="inferred from homology"/>
<dbReference type="AlphaFoldDB" id="A0A2Z4LN01"/>
<evidence type="ECO:0000256" key="3">
    <source>
        <dbReference type="ARBA" id="ARBA00022670"/>
    </source>
</evidence>
<dbReference type="RefSeq" id="WP_029330027.1">
    <property type="nucleotide sequence ID" value="NZ_CP030103.1"/>
</dbReference>
<feature type="domain" description="Cytosol aminopeptidase" evidence="9">
    <location>
        <begin position="153"/>
        <end position="451"/>
    </location>
</feature>
<dbReference type="PRINTS" id="PR00481">
    <property type="entry name" value="LAMNOPPTDASE"/>
</dbReference>
<dbReference type="EMBL" id="CP030103">
    <property type="protein sequence ID" value="AWX42617.1"/>
    <property type="molecule type" value="Genomic_DNA"/>
</dbReference>
<protein>
    <recommendedName>
        <fullName evidence="7">Probable cytosol aminopeptidase</fullName>
    </recommendedName>
    <alternativeName>
        <fullName evidence="8">Leucine aminopeptidase</fullName>
    </alternativeName>
    <alternativeName>
        <fullName evidence="5">Leucyl aminopeptidase</fullName>
    </alternativeName>
</protein>
<keyword evidence="4" id="KW-0378">Hydrolase</keyword>
<dbReference type="InterPro" id="IPR011356">
    <property type="entry name" value="Leucine_aapep/pepB"/>
</dbReference>
<comment type="function">
    <text evidence="6">Presumably involved in the processing and regular turnover of intracellular proteins. Catalyzes the removal of unsubstituted N-terminal amino acids from various peptides.</text>
</comment>
<organism evidence="10 11">
    <name type="scientific">Metamycoplasma cloacale</name>
    <dbReference type="NCBI Taxonomy" id="92401"/>
    <lineage>
        <taxon>Bacteria</taxon>
        <taxon>Bacillati</taxon>
        <taxon>Mycoplasmatota</taxon>
        <taxon>Mycoplasmoidales</taxon>
        <taxon>Metamycoplasmataceae</taxon>
        <taxon>Metamycoplasma</taxon>
    </lineage>
</organism>
<evidence type="ECO:0000256" key="1">
    <source>
        <dbReference type="ARBA" id="ARBA00009528"/>
    </source>
</evidence>
<dbReference type="OrthoDB" id="9809354at2"/>